<name>A0AC34Q7U7_9BILA</name>
<accession>A0AC34Q7U7</accession>
<evidence type="ECO:0000313" key="1">
    <source>
        <dbReference type="Proteomes" id="UP000887576"/>
    </source>
</evidence>
<dbReference type="WBParaSite" id="JU765_v2.g13875.t1">
    <property type="protein sequence ID" value="JU765_v2.g13875.t1"/>
    <property type="gene ID" value="JU765_v2.g13875"/>
</dbReference>
<evidence type="ECO:0000313" key="2">
    <source>
        <dbReference type="WBParaSite" id="JU765_v2.g13875.t1"/>
    </source>
</evidence>
<proteinExistence type="predicted"/>
<protein>
    <submittedName>
        <fullName evidence="2">LisH domain-containing protein</fullName>
    </submittedName>
</protein>
<dbReference type="Proteomes" id="UP000887576">
    <property type="component" value="Unplaced"/>
</dbReference>
<organism evidence="1 2">
    <name type="scientific">Panagrolaimus sp. JU765</name>
    <dbReference type="NCBI Taxonomy" id="591449"/>
    <lineage>
        <taxon>Eukaryota</taxon>
        <taxon>Metazoa</taxon>
        <taxon>Ecdysozoa</taxon>
        <taxon>Nematoda</taxon>
        <taxon>Chromadorea</taxon>
        <taxon>Rhabditida</taxon>
        <taxon>Tylenchina</taxon>
        <taxon>Panagrolaimomorpha</taxon>
        <taxon>Panagrolaimoidea</taxon>
        <taxon>Panagrolaimidae</taxon>
        <taxon>Panagrolaimus</taxon>
    </lineage>
</organism>
<reference evidence="2" key="1">
    <citation type="submission" date="2022-11" db="UniProtKB">
        <authorList>
            <consortium name="WormBaseParasite"/>
        </authorList>
    </citation>
    <scope>IDENTIFICATION</scope>
</reference>
<sequence>MSDIEEDQELASVEQLANYEAPLSDEEVSPEIEDPSAIIADANGDPQLVEYATIASDGTPIAVEGLQQMVVVQQPDLEPATYNGIDINFLTSVVQFCRNAGLKETENALAKEVGFTIAGEEPDDQTSLDYDEICQEFQKMINLLDSMFENIRAEFSTLFFPIFAHLYIKIVHAGDYEFVRQFMTKFSSHIPSVHFAQVDLLRFITSPIQLQNCELVQNLLEHQYGVRLSKSCQKQLDTFLMKNPLIAEIVRENIQIEIIETQSKSIPYLDFFNGGLLGHSPVDKKQKVYYGVVRDDVVVVGDKKKKKELKDAKKKDSNAPPMDRIPLPFVPEFVLEERRQAYREATKKGRISADNPPSVCIFNACNTNGGLSSAEISENCSLFALGLNDGSVHLRSLADDHIKQIKHSSKLEAIQNDDDIDFDIYEDFSPDKKPKKAVFSGHSAAVTSTCFAPDRRVLFTSSLDATTRLWGVEMRRELVVYRHPAAVYQTKLCNRGLYFVSACSDQSVHLWSSERIHPIRLFTDPFGATHALDFHPNCNYIIGGSNDRIVRMWDVLTSSCVRTFSGHRGGIKGIKTSPDGRYIVSYSEDGALCVWDIGQQKLAAVQQCEPCPTKVPIQFTRDGSIFAVGTPHWGLSFFSLESVISGDMTEPKVDPSNFLIHQYLTKRTPILDFAFNRKNLVICIGDGGKLIYTRSNV</sequence>